<evidence type="ECO:0000313" key="1">
    <source>
        <dbReference type="EMBL" id="AJA92545.1"/>
    </source>
</evidence>
<name>A0A0A7V7A7_9ARCH</name>
<dbReference type="STRING" id="1410606.T478_0856"/>
<protein>
    <submittedName>
        <fullName evidence="1">Uncharacterized protein</fullName>
    </submittedName>
</protein>
<gene>
    <name evidence="1" type="ORF">T478_0856</name>
</gene>
<accession>A0A0A7V7A7</accession>
<sequence length="41" mass="4747">MDKRSMPVCFTNEQYKKIEEIAKKKGMLNSSQGLEKLLSEL</sequence>
<evidence type="ECO:0000313" key="2">
    <source>
        <dbReference type="Proteomes" id="UP000030944"/>
    </source>
</evidence>
<dbReference type="HOGENOM" id="CLU_3282676_0_0_2"/>
<dbReference type="KEGG" id="nbv:T478_0856"/>
<dbReference type="Proteomes" id="UP000030944">
    <property type="component" value="Chromosome"/>
</dbReference>
<organism evidence="1 2">
    <name type="scientific">Candidatus Nitrosopelagicus brevis</name>
    <dbReference type="NCBI Taxonomy" id="1410606"/>
    <lineage>
        <taxon>Archaea</taxon>
        <taxon>Nitrososphaerota</taxon>
    </lineage>
</organism>
<dbReference type="AlphaFoldDB" id="A0A0A7V7A7"/>
<dbReference type="EMBL" id="CP007026">
    <property type="protein sequence ID" value="AJA92545.1"/>
    <property type="molecule type" value="Genomic_DNA"/>
</dbReference>
<proteinExistence type="predicted"/>
<dbReference type="RefSeq" id="WP_256378787.1">
    <property type="nucleotide sequence ID" value="NZ_CP007026.1"/>
</dbReference>
<dbReference type="GeneID" id="73812513"/>
<reference evidence="1 2" key="1">
    <citation type="journal article" date="2015" name="Proc. Natl. Acad. Sci. U.S.A.">
        <title>Genomic and proteomic characterization of "Candidatus Nitrosopelagicus brevis": An ammonia-oxidizing archaeon from the open ocean.</title>
        <authorList>
            <person name="Santoro A.E."/>
            <person name="Dupont C.L."/>
            <person name="Richter R.A."/>
            <person name="Craig M.T."/>
            <person name="Carini P."/>
            <person name="McIlvin M.R."/>
            <person name="Yang Y."/>
            <person name="Orsi W.D."/>
            <person name="Moran D.M."/>
            <person name="Saito M.A."/>
        </authorList>
    </citation>
    <scope>NUCLEOTIDE SEQUENCE [LARGE SCALE GENOMIC DNA]</scope>
    <source>
        <strain evidence="2">V2</strain>
    </source>
</reference>